<evidence type="ECO:0000259" key="3">
    <source>
        <dbReference type="PROSITE" id="PS50804"/>
    </source>
</evidence>
<dbReference type="EMBL" id="JAIPUX010000439">
    <property type="protein sequence ID" value="KAH0630699.1"/>
    <property type="molecule type" value="Genomic_DNA"/>
</dbReference>
<keyword evidence="1" id="KW-0539">Nucleus</keyword>
<accession>A0ABQ7TLY1</accession>
<dbReference type="Pfam" id="PF02023">
    <property type="entry name" value="SCAN"/>
    <property type="match status" value="1"/>
</dbReference>
<sequence length="118" mass="13484">MEAQSPAREEPGRTRTVLGASSAKPSDWHQRFREYGYGDGEGLRGVCSQLHRLCRLWLEPEKRSKAQMVDLVVLEQFLAVLPPETESWRVSRDERNSEQGDKKEEPLPTPYQSGLSWG</sequence>
<dbReference type="SUPFAM" id="SSF47353">
    <property type="entry name" value="Retrovirus capsid dimerization domain-like"/>
    <property type="match status" value="1"/>
</dbReference>
<protein>
    <recommendedName>
        <fullName evidence="3">SCAN box domain-containing protein</fullName>
    </recommendedName>
</protein>
<feature type="region of interest" description="Disordered" evidence="2">
    <location>
        <begin position="1"/>
        <end position="26"/>
    </location>
</feature>
<dbReference type="InterPro" id="IPR050916">
    <property type="entry name" value="SCAN-C2H2_zinc_finger"/>
</dbReference>
<proteinExistence type="predicted"/>
<dbReference type="PROSITE" id="PS50804">
    <property type="entry name" value="SCAN_BOX"/>
    <property type="match status" value="1"/>
</dbReference>
<dbReference type="Gene3D" id="1.10.4020.10">
    <property type="entry name" value="DNA breaking-rejoining enzymes"/>
    <property type="match status" value="1"/>
</dbReference>
<dbReference type="PANTHER" id="PTHR45935:SF15">
    <property type="entry name" value="SCAN BOX DOMAIN-CONTAINING PROTEIN"/>
    <property type="match status" value="1"/>
</dbReference>
<evidence type="ECO:0000313" key="4">
    <source>
        <dbReference type="EMBL" id="KAH0630699.1"/>
    </source>
</evidence>
<dbReference type="Proteomes" id="UP000826234">
    <property type="component" value="Unassembled WGS sequence"/>
</dbReference>
<gene>
    <name evidence="4" type="ORF">JD844_013990</name>
</gene>
<organism evidence="4 5">
    <name type="scientific">Phrynosoma platyrhinos</name>
    <name type="common">Desert horned lizard</name>
    <dbReference type="NCBI Taxonomy" id="52577"/>
    <lineage>
        <taxon>Eukaryota</taxon>
        <taxon>Metazoa</taxon>
        <taxon>Chordata</taxon>
        <taxon>Craniata</taxon>
        <taxon>Vertebrata</taxon>
        <taxon>Euteleostomi</taxon>
        <taxon>Lepidosauria</taxon>
        <taxon>Squamata</taxon>
        <taxon>Bifurcata</taxon>
        <taxon>Unidentata</taxon>
        <taxon>Episquamata</taxon>
        <taxon>Toxicofera</taxon>
        <taxon>Iguania</taxon>
        <taxon>Phrynosomatidae</taxon>
        <taxon>Phrynosomatinae</taxon>
        <taxon>Phrynosoma</taxon>
    </lineage>
</organism>
<dbReference type="InterPro" id="IPR003309">
    <property type="entry name" value="SCAN_dom"/>
</dbReference>
<feature type="region of interest" description="Disordered" evidence="2">
    <location>
        <begin position="88"/>
        <end position="118"/>
    </location>
</feature>
<evidence type="ECO:0000256" key="2">
    <source>
        <dbReference type="SAM" id="MobiDB-lite"/>
    </source>
</evidence>
<reference evidence="4 5" key="1">
    <citation type="journal article" date="2022" name="Gigascience">
        <title>A chromosome-level genome assembly and annotation of the desert horned lizard, Phrynosoma platyrhinos, provides insight into chromosomal rearrangements among reptiles.</title>
        <authorList>
            <person name="Koochekian N."/>
            <person name="Ascanio A."/>
            <person name="Farleigh K."/>
            <person name="Card D.C."/>
            <person name="Schield D.R."/>
            <person name="Castoe T.A."/>
            <person name="Jezkova T."/>
        </authorList>
    </citation>
    <scope>NUCLEOTIDE SEQUENCE [LARGE SCALE GENOMIC DNA]</scope>
    <source>
        <strain evidence="4">NK-2021</strain>
    </source>
</reference>
<evidence type="ECO:0000256" key="1">
    <source>
        <dbReference type="ARBA" id="ARBA00023242"/>
    </source>
</evidence>
<dbReference type="InterPro" id="IPR038269">
    <property type="entry name" value="SCAN_sf"/>
</dbReference>
<comment type="caution">
    <text evidence="4">The sequence shown here is derived from an EMBL/GenBank/DDBJ whole genome shotgun (WGS) entry which is preliminary data.</text>
</comment>
<feature type="domain" description="SCAN box" evidence="3">
    <location>
        <begin position="29"/>
        <end position="99"/>
    </location>
</feature>
<dbReference type="SMART" id="SM00431">
    <property type="entry name" value="SCAN"/>
    <property type="match status" value="1"/>
</dbReference>
<feature type="compositionally biased region" description="Basic and acidic residues" evidence="2">
    <location>
        <begin position="88"/>
        <end position="106"/>
    </location>
</feature>
<evidence type="ECO:0000313" key="5">
    <source>
        <dbReference type="Proteomes" id="UP000826234"/>
    </source>
</evidence>
<keyword evidence="5" id="KW-1185">Reference proteome</keyword>
<dbReference type="PANTHER" id="PTHR45935">
    <property type="entry name" value="PROTEIN ZBED8-RELATED"/>
    <property type="match status" value="1"/>
</dbReference>
<name>A0ABQ7TLY1_PHRPL</name>